<dbReference type="GO" id="GO:0006508">
    <property type="term" value="P:proteolysis"/>
    <property type="evidence" value="ECO:0007669"/>
    <property type="project" value="UniProtKB-KW"/>
</dbReference>
<feature type="non-terminal residue" evidence="4">
    <location>
        <position position="1"/>
    </location>
</feature>
<evidence type="ECO:0000313" key="4">
    <source>
        <dbReference type="EMBL" id="KAJ6639135.1"/>
    </source>
</evidence>
<dbReference type="InterPro" id="IPR009003">
    <property type="entry name" value="Peptidase_S1_PA"/>
</dbReference>
<gene>
    <name evidence="4" type="primary">SP4_0</name>
    <name evidence="4" type="ORF">Bhyg_11875</name>
</gene>
<evidence type="ECO:0000256" key="1">
    <source>
        <dbReference type="ARBA" id="ARBA00023157"/>
    </source>
</evidence>
<keyword evidence="4" id="KW-0378">Hydrolase</keyword>
<dbReference type="SUPFAM" id="SSF50494">
    <property type="entry name" value="Trypsin-like serine proteases"/>
    <property type="match status" value="1"/>
</dbReference>
<reference evidence="4" key="1">
    <citation type="submission" date="2022-07" db="EMBL/GenBank/DDBJ databases">
        <authorList>
            <person name="Trinca V."/>
            <person name="Uliana J.V.C."/>
            <person name="Torres T.T."/>
            <person name="Ward R.J."/>
            <person name="Monesi N."/>
        </authorList>
    </citation>
    <scope>NUCLEOTIDE SEQUENCE</scope>
    <source>
        <strain evidence="4">HSMRA1968</strain>
        <tissue evidence="4">Whole embryos</tissue>
    </source>
</reference>
<dbReference type="Gene3D" id="2.40.10.10">
    <property type="entry name" value="Trypsin-like serine proteases"/>
    <property type="match status" value="1"/>
</dbReference>
<dbReference type="OrthoDB" id="7774500at2759"/>
<dbReference type="PANTHER" id="PTHR24252:SF7">
    <property type="entry name" value="HYALIN"/>
    <property type="match status" value="1"/>
</dbReference>
<keyword evidence="1" id="KW-1015">Disulfide bond</keyword>
<keyword evidence="5" id="KW-1185">Reference proteome</keyword>
<feature type="domain" description="Peptidase S1" evidence="3">
    <location>
        <begin position="12"/>
        <end position="145"/>
    </location>
</feature>
<feature type="non-terminal residue" evidence="4">
    <location>
        <position position="145"/>
    </location>
</feature>
<organism evidence="4 5">
    <name type="scientific">Pseudolycoriella hygida</name>
    <dbReference type="NCBI Taxonomy" id="35572"/>
    <lineage>
        <taxon>Eukaryota</taxon>
        <taxon>Metazoa</taxon>
        <taxon>Ecdysozoa</taxon>
        <taxon>Arthropoda</taxon>
        <taxon>Hexapoda</taxon>
        <taxon>Insecta</taxon>
        <taxon>Pterygota</taxon>
        <taxon>Neoptera</taxon>
        <taxon>Endopterygota</taxon>
        <taxon>Diptera</taxon>
        <taxon>Nematocera</taxon>
        <taxon>Sciaroidea</taxon>
        <taxon>Sciaridae</taxon>
        <taxon>Pseudolycoriella</taxon>
    </lineage>
</organism>
<dbReference type="PANTHER" id="PTHR24252">
    <property type="entry name" value="ACROSIN-RELATED"/>
    <property type="match status" value="1"/>
</dbReference>
<dbReference type="InterPro" id="IPR043504">
    <property type="entry name" value="Peptidase_S1_PA_chymotrypsin"/>
</dbReference>
<sequence>CGAANRIFKNRIIGGVDTSPHEYPWVAAIFDDENEIYCGGSIISNQHILTDPYKLHAVLGMHDRIKRDGVKYDFMDIFIHPNFTALQYHDTSDIAIMKTTKRIIFTDFILPVNMFFVQRFTIDEKIKNSISLRRESMRNVKKRQQ</sequence>
<proteinExistence type="inferred from homology"/>
<dbReference type="Proteomes" id="UP001151699">
    <property type="component" value="Chromosome X"/>
</dbReference>
<keyword evidence="4" id="KW-0645">Protease</keyword>
<name>A0A9Q0RYS0_9DIPT</name>
<evidence type="ECO:0000259" key="3">
    <source>
        <dbReference type="PROSITE" id="PS50240"/>
    </source>
</evidence>
<evidence type="ECO:0000256" key="2">
    <source>
        <dbReference type="ARBA" id="ARBA00024195"/>
    </source>
</evidence>
<protein>
    <submittedName>
        <fullName evidence="4">Venom serine protease</fullName>
    </submittedName>
</protein>
<comment type="similarity">
    <text evidence="2">Belongs to the peptidase S1 family. CLIP subfamily.</text>
</comment>
<dbReference type="AlphaFoldDB" id="A0A9Q0RYS0"/>
<evidence type="ECO:0000313" key="5">
    <source>
        <dbReference type="Proteomes" id="UP001151699"/>
    </source>
</evidence>
<dbReference type="Pfam" id="PF00089">
    <property type="entry name" value="Trypsin"/>
    <property type="match status" value="1"/>
</dbReference>
<dbReference type="InterPro" id="IPR001254">
    <property type="entry name" value="Trypsin_dom"/>
</dbReference>
<accession>A0A9Q0RYS0</accession>
<dbReference type="EMBL" id="WJQU01000003">
    <property type="protein sequence ID" value="KAJ6639135.1"/>
    <property type="molecule type" value="Genomic_DNA"/>
</dbReference>
<dbReference type="GO" id="GO:0004252">
    <property type="term" value="F:serine-type endopeptidase activity"/>
    <property type="evidence" value="ECO:0007669"/>
    <property type="project" value="InterPro"/>
</dbReference>
<comment type="caution">
    <text evidence="4">The sequence shown here is derived from an EMBL/GenBank/DDBJ whole genome shotgun (WGS) entry which is preliminary data.</text>
</comment>
<dbReference type="PROSITE" id="PS50240">
    <property type="entry name" value="TRYPSIN_DOM"/>
    <property type="match status" value="1"/>
</dbReference>